<dbReference type="InterPro" id="IPR012341">
    <property type="entry name" value="6hp_glycosidase-like_sf"/>
</dbReference>
<dbReference type="SUPFAM" id="SSF48208">
    <property type="entry name" value="Six-hairpin glycosidases"/>
    <property type="match status" value="1"/>
</dbReference>
<name>A0A5B8VY92_9SPHI</name>
<protein>
    <submittedName>
        <fullName evidence="2">Bacterial alpha-L-rhamnosidase</fullName>
    </submittedName>
</protein>
<dbReference type="KEGG" id="mgk:FSB76_10290"/>
<dbReference type="AlphaFoldDB" id="A0A5B8VY92"/>
<dbReference type="InterPro" id="IPR035398">
    <property type="entry name" value="Bac_rhamnosid_C"/>
</dbReference>
<dbReference type="InterPro" id="IPR008928">
    <property type="entry name" value="6-hairpin_glycosidase_sf"/>
</dbReference>
<keyword evidence="3" id="KW-1185">Reference proteome</keyword>
<dbReference type="GO" id="GO:0005975">
    <property type="term" value="P:carbohydrate metabolic process"/>
    <property type="evidence" value="ECO:0007669"/>
    <property type="project" value="InterPro"/>
</dbReference>
<dbReference type="PANTHER" id="PTHR34987">
    <property type="entry name" value="C, PUTATIVE (AFU_ORTHOLOGUE AFUA_3G02880)-RELATED"/>
    <property type="match status" value="1"/>
</dbReference>
<feature type="domain" description="Alpha-L-rhamnosidase C-terminal" evidence="1">
    <location>
        <begin position="533"/>
        <end position="601"/>
    </location>
</feature>
<evidence type="ECO:0000313" key="2">
    <source>
        <dbReference type="EMBL" id="QEC76313.1"/>
    </source>
</evidence>
<dbReference type="Gene3D" id="2.60.420.10">
    <property type="entry name" value="Maltose phosphorylase, domain 3"/>
    <property type="match status" value="1"/>
</dbReference>
<organism evidence="2 3">
    <name type="scientific">Mucilaginibacter ginsenosidivorax</name>
    <dbReference type="NCBI Taxonomy" id="862126"/>
    <lineage>
        <taxon>Bacteria</taxon>
        <taxon>Pseudomonadati</taxon>
        <taxon>Bacteroidota</taxon>
        <taxon>Sphingobacteriia</taxon>
        <taxon>Sphingobacteriales</taxon>
        <taxon>Sphingobacteriaceae</taxon>
        <taxon>Mucilaginibacter</taxon>
    </lineage>
</organism>
<dbReference type="Gene3D" id="1.50.10.10">
    <property type="match status" value="1"/>
</dbReference>
<dbReference type="Proteomes" id="UP000321362">
    <property type="component" value="Chromosome"/>
</dbReference>
<accession>A0A5B8VY92</accession>
<dbReference type="EMBL" id="CP042437">
    <property type="protein sequence ID" value="QEC76313.1"/>
    <property type="molecule type" value="Genomic_DNA"/>
</dbReference>
<dbReference type="PANTHER" id="PTHR34987:SF4">
    <property type="entry name" value="ALPHA-L-RHAMNOSIDASE C-TERMINAL DOMAIN-CONTAINING PROTEIN"/>
    <property type="match status" value="1"/>
</dbReference>
<evidence type="ECO:0000313" key="3">
    <source>
        <dbReference type="Proteomes" id="UP000321362"/>
    </source>
</evidence>
<evidence type="ECO:0000259" key="1">
    <source>
        <dbReference type="Pfam" id="PF17390"/>
    </source>
</evidence>
<dbReference type="Pfam" id="PF17390">
    <property type="entry name" value="Bac_rhamnosid_C"/>
    <property type="match status" value="1"/>
</dbReference>
<proteinExistence type="predicted"/>
<dbReference type="OrthoDB" id="9815108at2"/>
<gene>
    <name evidence="2" type="ORF">FSB76_10290</name>
</gene>
<dbReference type="RefSeq" id="WP_147053490.1">
    <property type="nucleotide sequence ID" value="NZ_CP042437.1"/>
</dbReference>
<reference evidence="2 3" key="1">
    <citation type="journal article" date="2013" name="J. Microbiol.">
        <title>Mucilaginibacter ginsenosidivorax sp. nov., with ginsenoside converting activity isolated from sediment.</title>
        <authorList>
            <person name="Kim J.K."/>
            <person name="Choi T.E."/>
            <person name="Liu Q.M."/>
            <person name="Park H.Y."/>
            <person name="Yi T.H."/>
            <person name="Yoon M.H."/>
            <person name="Kim S.C."/>
            <person name="Im W.T."/>
        </authorList>
    </citation>
    <scope>NUCLEOTIDE SEQUENCE [LARGE SCALE GENOMIC DNA]</scope>
    <source>
        <strain evidence="2 3">KHI28</strain>
    </source>
</reference>
<sequence>MNYLTRAFALHVYFKAHFKCVFFSFWFVVLCLGYCQPVLSQITGYPPVSAKKTGIANPRSPDPLINYTWAKPGANDGLESYQLQPVSWTLSNPASFNMGEFKKNRVIEVNGSGDVRFDFGQTNAGWLEFDSPDLSGKVEMTVSEYNQPPDYFSSYPTKTLAPKKHGNTYRLELNPDLYEGVRFGWIRVRSFAKNWHITGVRLICQIKPTNYKGSFSCSDTMLTRIWYTGAYTVKLNLLKDYLGAILMNRGDRFSWTGDAHPAQAASMVAFGNYDFVKKNIAYTSTQSNGIKSYALYWVLSLIDYYKYTGDTATVKTYIDNACEKLDDAYKIFGTNPNLEFYGWDERLGAGFEHPNIPEPQNAYKMLSIRAWKEFSAAMGVYGRTDLRDKYNHYATEKIAATRKDAGWYGSFGLHAGADAVTTGLLNPAEEKAIYENSFTDRVNRISYSPFNQYFVIQAFALLNKYDDALSSIRDLWGGQVKYGGTTFFEDYRPSWNAAVGKNGQVPANQCGFTSLCHPWGAGVTKWLSEEVLGIKPTSPGFATFDILPHLGRTLPNVAGKTPTLRGDISASFNITTGQCAFSVPAGTVGRIGIPKAEKKIGSIKVNGVLIWDGTYHPVKGFGGASEDSQFVYLNGVQPGTYKMVAEYSGATPRYAESAEYYAAKYFGIDSTTKGDWGGVHGKDGYVLCNYNGNGNDKTSLPAYVSNVEYYKVKGNGRPNSVVWQSNTTDHRAPAPDSANSMSRTAACLYAMDADQIGFTFTSTITIKGTHDYKISLYFLDWDKKGRKIAVEMFDAATSKLIAPVKLVNNSVNGAYLTYAYNKSVKFRINLVRGDNPVLSGIFFDPIIANVKNKKTTNVK</sequence>